<evidence type="ECO:0000313" key="2">
    <source>
        <dbReference type="EMBL" id="RED94371.1"/>
    </source>
</evidence>
<dbReference type="EMBL" id="QREG01000021">
    <property type="protein sequence ID" value="RED94371.1"/>
    <property type="molecule type" value="Genomic_DNA"/>
</dbReference>
<keyword evidence="3" id="KW-1185">Reference proteome</keyword>
<evidence type="ECO:0000313" key="3">
    <source>
        <dbReference type="Proteomes" id="UP000256779"/>
    </source>
</evidence>
<feature type="chain" id="PRO_5017633822" description="Tetratricopeptide repeat protein" evidence="1">
    <location>
        <begin position="23"/>
        <end position="480"/>
    </location>
</feature>
<keyword evidence="1" id="KW-0732">Signal</keyword>
<dbReference type="Gene3D" id="1.25.40.10">
    <property type="entry name" value="Tetratricopeptide repeat domain"/>
    <property type="match status" value="1"/>
</dbReference>
<reference evidence="2 3" key="1">
    <citation type="submission" date="2018-07" db="EMBL/GenBank/DDBJ databases">
        <title>Genomic Encyclopedia of Type Strains, Phase IV (KMG-IV): sequencing the most valuable type-strain genomes for metagenomic binning, comparative biology and taxonomic classification.</title>
        <authorList>
            <person name="Goeker M."/>
        </authorList>
    </citation>
    <scope>NUCLEOTIDE SEQUENCE [LARGE SCALE GENOMIC DNA]</scope>
    <source>
        <strain evidence="2 3">DSM 4134</strain>
    </source>
</reference>
<name>A0A3D9KY70_MARFU</name>
<dbReference type="Proteomes" id="UP000256779">
    <property type="component" value="Unassembled WGS sequence"/>
</dbReference>
<comment type="caution">
    <text evidence="2">The sequence shown here is derived from an EMBL/GenBank/DDBJ whole genome shotgun (WGS) entry which is preliminary data.</text>
</comment>
<dbReference type="RefSeq" id="WP_245986466.1">
    <property type="nucleotide sequence ID" value="NZ_QREG01000021.1"/>
</dbReference>
<dbReference type="AlphaFoldDB" id="A0A3D9KY70"/>
<organism evidence="2 3">
    <name type="scientific">Marinoscillum furvescens DSM 4134</name>
    <dbReference type="NCBI Taxonomy" id="1122208"/>
    <lineage>
        <taxon>Bacteria</taxon>
        <taxon>Pseudomonadati</taxon>
        <taxon>Bacteroidota</taxon>
        <taxon>Cytophagia</taxon>
        <taxon>Cytophagales</taxon>
        <taxon>Reichenbachiellaceae</taxon>
        <taxon>Marinoscillum</taxon>
    </lineage>
</organism>
<protein>
    <recommendedName>
        <fullName evidence="4">Tetratricopeptide repeat protein</fullName>
    </recommendedName>
</protein>
<dbReference type="PROSITE" id="PS51257">
    <property type="entry name" value="PROKAR_LIPOPROTEIN"/>
    <property type="match status" value="1"/>
</dbReference>
<evidence type="ECO:0000256" key="1">
    <source>
        <dbReference type="SAM" id="SignalP"/>
    </source>
</evidence>
<dbReference type="SUPFAM" id="SSF48452">
    <property type="entry name" value="TPR-like"/>
    <property type="match status" value="1"/>
</dbReference>
<proteinExistence type="predicted"/>
<feature type="signal peptide" evidence="1">
    <location>
        <begin position="1"/>
        <end position="22"/>
    </location>
</feature>
<accession>A0A3D9KY70</accession>
<evidence type="ECO:0008006" key="4">
    <source>
        <dbReference type="Google" id="ProtNLM"/>
    </source>
</evidence>
<gene>
    <name evidence="2" type="ORF">C7460_12158</name>
</gene>
<dbReference type="InterPro" id="IPR011990">
    <property type="entry name" value="TPR-like_helical_dom_sf"/>
</dbReference>
<sequence length="480" mass="55003">MKFLKIKYIGAVLLGAALSSCATYYQIQSEFNQNFESGQLEQAARVLDENKRAGKKKARFLYYADQGVVNAMLGNLEESNKWFEKAYLFGEDYQNNYANVAASFLVNPNTIVYPGEDHEHLLLLYYKALNFLKLNDHESALVECRRLINRLNALSDRYKSDKKYRRDAFVHNLMGIIFEASGDVSNAFVAYRNAHNIYEQDYTRLFGLETPNQLKQDLLRTAYLNGYDSDLAFFERKFDLTYQHKPNAQELVFFWHNGLGPVKDEWSINFTTVANGDGFVTFTNEEYGLSFPYNTANAEGGGDLTDLRVFRVAFPKYVERKPYFERAVLETPGKRFALEKAEDINAVAFKTLEERMLQEMGKGLLRVALKKSVEMAIRNGGESEDGEEQTKEEKQEEAMREGLSFLVGVVNAATEKADTRNWQTIPHSIYYTRVPLKTGRQTVMLKTIAPSGATQKETFLFDVGPGETVFHTFHSLEYRR</sequence>